<protein>
    <recommendedName>
        <fullName evidence="2">DUF3108 domain-containing protein</fullName>
    </recommendedName>
</protein>
<keyword evidence="1" id="KW-0732">Signal</keyword>
<feature type="chain" id="PRO_5014217486" description="DUF3108 domain-containing protein" evidence="1">
    <location>
        <begin position="21"/>
        <end position="236"/>
    </location>
</feature>
<dbReference type="EMBL" id="CP054003">
    <property type="protein sequence ID" value="QKH83529.1"/>
    <property type="molecule type" value="Genomic_DNA"/>
</dbReference>
<dbReference type="EMBL" id="CP036553">
    <property type="protein sequence ID" value="QCQ37430.1"/>
    <property type="molecule type" value="Genomic_DNA"/>
</dbReference>
<name>A0A081TTF6_BACFG</name>
<evidence type="ECO:0000313" key="9">
    <source>
        <dbReference type="EMBL" id="RHH10737.1"/>
    </source>
</evidence>
<accession>A0A081TTF6</accession>
<dbReference type="PATRIC" id="fig|817.52.peg.525"/>
<reference evidence="3" key="1">
    <citation type="book" date="2014" name="THE 24TH EUROPEAN CONGRESS OF CLINICAL MICROBIOLOGY AND INFECTIOUS DISEASES" publisher="ECCMID 2014" city="Barcelona, Spain">
        <title>Identification of resistance genes in three multidrug-resistant Bacteroides fragilis isolates by whole genome sequencing.</title>
        <editorList>
            <person name="Unknown"/>
            <person name="A."/>
        </editorList>
        <authorList>
            <person name="Sydenham T.V."/>
            <person name="Hasman H."/>
            <person name="Wang M."/>
            <person name="Soki J."/>
            <person name="Nagy E."/>
            <person name="Justesen U.S."/>
        </authorList>
    </citation>
    <scope>NUCLEOTIDE SEQUENCE</scope>
    <source>
        <strain evidence="3">DCMOUH0018B</strain>
    </source>
</reference>
<evidence type="ECO:0000313" key="4">
    <source>
        <dbReference type="EMBL" id="MCZ2653223.1"/>
    </source>
</evidence>
<dbReference type="Proteomes" id="UP000501467">
    <property type="component" value="Chromosome"/>
</dbReference>
<dbReference type="Gene3D" id="2.40.360.20">
    <property type="match status" value="1"/>
</dbReference>
<dbReference type="InterPro" id="IPR049279">
    <property type="entry name" value="DUF3108-like"/>
</dbReference>
<feature type="domain" description="DUF3108" evidence="2">
    <location>
        <begin position="32"/>
        <end position="231"/>
    </location>
</feature>
<evidence type="ECO:0000313" key="12">
    <source>
        <dbReference type="Proteomes" id="UP000286270"/>
    </source>
</evidence>
<dbReference type="Proteomes" id="UP001079672">
    <property type="component" value="Unassembled WGS sequence"/>
</dbReference>
<dbReference type="EMBL" id="JAPTZU010000001">
    <property type="protein sequence ID" value="MCZ2686308.1"/>
    <property type="molecule type" value="Genomic_DNA"/>
</dbReference>
<dbReference type="Proteomes" id="UP000028294">
    <property type="component" value="Chromosome"/>
</dbReference>
<dbReference type="EMBL" id="QRJE01000017">
    <property type="protein sequence ID" value="RHH10737.1"/>
    <property type="molecule type" value="Genomic_DNA"/>
</dbReference>
<evidence type="ECO:0000313" key="6">
    <source>
        <dbReference type="EMBL" id="QCQ37430.1"/>
    </source>
</evidence>
<dbReference type="Proteomes" id="UP000266644">
    <property type="component" value="Unassembled WGS sequence"/>
</dbReference>
<proteinExistence type="predicted"/>
<dbReference type="Pfam" id="PF21347">
    <property type="entry name" value="DUF3108_like"/>
    <property type="match status" value="1"/>
</dbReference>
<dbReference type="EMBL" id="QRZH01000019">
    <property type="protein sequence ID" value="RGV49604.1"/>
    <property type="molecule type" value="Genomic_DNA"/>
</dbReference>
<dbReference type="AlphaFoldDB" id="A0A081TTF6"/>
<feature type="signal peptide" evidence="1">
    <location>
        <begin position="1"/>
        <end position="20"/>
    </location>
</feature>
<evidence type="ECO:0000313" key="11">
    <source>
        <dbReference type="Proteomes" id="UP000266644"/>
    </source>
</evidence>
<evidence type="ECO:0000313" key="7">
    <source>
        <dbReference type="EMBL" id="QKH83529.1"/>
    </source>
</evidence>
<evidence type="ECO:0000259" key="2">
    <source>
        <dbReference type="Pfam" id="PF21347"/>
    </source>
</evidence>
<organism evidence="3">
    <name type="scientific">Bacteroides fragilis</name>
    <dbReference type="NCBI Taxonomy" id="817"/>
    <lineage>
        <taxon>Bacteria</taxon>
        <taxon>Pseudomonadati</taxon>
        <taxon>Bacteroidota</taxon>
        <taxon>Bacteroidia</taxon>
        <taxon>Bacteroidales</taxon>
        <taxon>Bacteroidaceae</taxon>
        <taxon>Bacteroides</taxon>
    </lineage>
</organism>
<evidence type="ECO:0000313" key="10">
    <source>
        <dbReference type="Proteomes" id="UP000028294"/>
    </source>
</evidence>
<dbReference type="EMBL" id="JMZZ02000101">
    <property type="protein sequence ID" value="KFX75434.1"/>
    <property type="molecule type" value="Genomic_DNA"/>
</dbReference>
<sequence>MKIRNLMVATTLFVAAGAMAQNQDCAFFFPNQEGEQITRNCYTADGKLTNILVYRVDQAYDYPSGMEVVANYTFTDASGKTLNSGQMVARCNDGNFSMSMGDVATFPTALNMMNADVYMMGDLMNYPNAFSDPMNPGDDDEFDDGTLRLYQKGNKNNRAEISIFDREFVATETVNTPAGAFYCTKVKYEMNIWTPQETIKGYGYEWYAPNIGIVRSEQYNNKKELQSYSVLERIKK</sequence>
<reference evidence="11 12" key="3">
    <citation type="submission" date="2018-08" db="EMBL/GenBank/DDBJ databases">
        <title>A genome reference for cultivated species of the human gut microbiota.</title>
        <authorList>
            <person name="Zou Y."/>
            <person name="Xue W."/>
            <person name="Luo G."/>
        </authorList>
    </citation>
    <scope>NUCLEOTIDE SEQUENCE [LARGE SCALE GENOMIC DNA]</scope>
    <source>
        <strain evidence="8 12">AF14-26</strain>
        <strain evidence="9 11">AM18-6</strain>
    </source>
</reference>
<evidence type="ECO:0000313" key="3">
    <source>
        <dbReference type="EMBL" id="KFX75434.1"/>
    </source>
</evidence>
<evidence type="ECO:0000256" key="1">
    <source>
        <dbReference type="SAM" id="SignalP"/>
    </source>
</evidence>
<dbReference type="RefSeq" id="WP_005777603.1">
    <property type="nucleotide sequence ID" value="NZ_CABJEQ010000009.1"/>
</dbReference>
<reference evidence="4" key="6">
    <citation type="submission" date="2022-12" db="EMBL/GenBank/DDBJ databases">
        <title>Development of a Multilocus Sequence Typing Scheme for Bacteroides fragilis Based on Whole Genome Sequencing Data and Clinical Application.</title>
        <authorList>
            <person name="Nielsen F.D."/>
            <person name="Justesen U.S."/>
        </authorList>
    </citation>
    <scope>NUCLEOTIDE SEQUENCE</scope>
    <source>
        <strain evidence="5">BF_AM_ODE_DK_2015_4</strain>
        <strain evidence="4">BF_BC_ODE_DK_2015_2</strain>
    </source>
</reference>
<gene>
    <name evidence="9" type="ORF">DW228_11580</name>
    <name evidence="8" type="ORF">DWW08_18485</name>
    <name evidence="3" type="ORF">EE52_0206810</name>
    <name evidence="7" type="ORF">FOC69_03845</name>
    <name evidence="6" type="ORF">IA74_015655</name>
    <name evidence="4" type="ORF">O1422_03485</name>
    <name evidence="5" type="ORF">O1433_02185</name>
</gene>
<evidence type="ECO:0000313" key="13">
    <source>
        <dbReference type="Proteomes" id="UP000501467"/>
    </source>
</evidence>
<reference evidence="6 10" key="4">
    <citation type="submission" date="2019-03" db="EMBL/GenBank/DDBJ databases">
        <title>Complete genome assembly of MDR B. fragilis.</title>
        <authorList>
            <person name="Sydenham T.V."/>
            <person name="Hasman H."/>
            <person name="Justesen U.S."/>
        </authorList>
    </citation>
    <scope>NUCLEOTIDE SEQUENCE [LARGE SCALE GENOMIC DNA]</scope>
    <source>
        <strain evidence="6 10">DCMOUH0067B</strain>
    </source>
</reference>
<dbReference type="EMBL" id="JAPUAC010000002">
    <property type="protein sequence ID" value="MCZ2653223.1"/>
    <property type="molecule type" value="Genomic_DNA"/>
</dbReference>
<dbReference type="Proteomes" id="UP000286270">
    <property type="component" value="Unassembled WGS sequence"/>
</dbReference>
<reference evidence="7 13" key="5">
    <citation type="submission" date="2020-05" db="EMBL/GenBank/DDBJ databases">
        <title>FDA dAtabase for Regulatory Grade micrObial Sequences (FDA-ARGOS): Supporting development and validation of Infectious Disease Dx tests.</title>
        <authorList>
            <person name="Bojja K."/>
            <person name="Kessler A."/>
            <person name="Tallon L."/>
            <person name="Sadzewicz L."/>
            <person name="Zhao X."/>
            <person name="Vavikolanu K."/>
            <person name="Mehta A."/>
            <person name="Aluvathingal J."/>
            <person name="Nadendla S."/>
            <person name="Myers T."/>
            <person name="Yan Y."/>
            <person name="Sichtig H."/>
        </authorList>
    </citation>
    <scope>NUCLEOTIDE SEQUENCE [LARGE SCALE GENOMIC DNA]</scope>
    <source>
        <strain evidence="7 13">FDAARGOS_763</strain>
    </source>
</reference>
<evidence type="ECO:0000313" key="5">
    <source>
        <dbReference type="EMBL" id="MCZ2686308.1"/>
    </source>
</evidence>
<reference evidence="3" key="2">
    <citation type="submission" date="2014-07" db="EMBL/GenBank/DDBJ databases">
        <title>Genetics and epidemiology of antimicrobial resistance in B. fragilis group.</title>
        <authorList>
            <person name="Sydenham T.V."/>
            <person name="Hasman H."/>
            <person name="Kemp M."/>
            <person name="Justesen U.S."/>
        </authorList>
    </citation>
    <scope>NUCLEOTIDE SEQUENCE [LARGE SCALE GENOMIC DNA]</scope>
    <source>
        <strain evidence="3">DCMOUH0018B</strain>
    </source>
</reference>
<dbReference type="Proteomes" id="UP001075704">
    <property type="component" value="Unassembled WGS sequence"/>
</dbReference>
<evidence type="ECO:0000313" key="8">
    <source>
        <dbReference type="EMBL" id="RGV49604.1"/>
    </source>
</evidence>